<dbReference type="EMBL" id="CP112932">
    <property type="protein sequence ID" value="WPY01132.1"/>
    <property type="molecule type" value="Genomic_DNA"/>
</dbReference>
<gene>
    <name evidence="3" type="ORF">Trichorick_01032</name>
</gene>
<feature type="domain" description="Phosphodiester glycosidase" evidence="2">
    <location>
        <begin position="197"/>
        <end position="312"/>
    </location>
</feature>
<feature type="signal peptide" evidence="1">
    <location>
        <begin position="1"/>
        <end position="21"/>
    </location>
</feature>
<sequence length="406" mass="44809">MRFLNLSLFLMFVFNAFYINAADKSYKVKGLEYKKLQPLTHVIHTLTIDPALYRLELVKAHNGVFGRETVPAIALRKNAVAAINAGFFEIGNSEDGRPSGNLIINNKILSVAKNPHGSLILAKNGIDIVFIHSNVRVKFGNQEIKVDKVNQFVKSNDEIVLYNSLWGFSTLTPYDRNEFLISNENIITEIFKHGDSIIPSSGWVLSLPNTYHLPLVKVGDKIELNINFEQEQEQVYFTDSVMGIPILINEGKIVAELEKFGSESFTLRPHARTAIGLRADGTIVIVVAEHLYAQPLREVTLGQVQDMLRREGYYGEKLATTNVLQALAVVEQQLQSKTMVIGLTLPELAKLMLELGCIKALNLDGGGSSTMFLNGAVVNATVGDSDEGIGKAVLRSVSDALAILKR</sequence>
<feature type="domain" description="Phosphodiester glycosidase" evidence="2">
    <location>
        <begin position="328"/>
        <end position="403"/>
    </location>
</feature>
<reference evidence="3 4" key="1">
    <citation type="submission" date="2022-10" db="EMBL/GenBank/DDBJ databases">
        <title>Host association and intracellularity evolved multiple times independently in the Rickettsiales.</title>
        <authorList>
            <person name="Castelli M."/>
            <person name="Nardi T."/>
            <person name="Gammuto L."/>
            <person name="Bellinzona G."/>
            <person name="Sabaneyeva E."/>
            <person name="Potekhin A."/>
            <person name="Serra V."/>
            <person name="Petroni G."/>
            <person name="Sassera D."/>
        </authorList>
    </citation>
    <scope>NUCLEOTIDE SEQUENCE [LARGE SCALE GENOMIC DNA]</scope>
    <source>
        <strain evidence="3 4">Kr 154-4</strain>
    </source>
</reference>
<protein>
    <submittedName>
        <fullName evidence="3">Phosphodiester glycosidase family protein</fullName>
    </submittedName>
</protein>
<dbReference type="PANTHER" id="PTHR40446:SF2">
    <property type="entry name" value="N-ACETYLGLUCOSAMINE-1-PHOSPHODIESTER ALPHA-N-ACETYLGLUCOSAMINIDASE"/>
    <property type="match status" value="1"/>
</dbReference>
<organism evidence="3 4">
    <name type="scientific">Candidatus Trichorickettsia mobilis</name>
    <dbReference type="NCBI Taxonomy" id="1346319"/>
    <lineage>
        <taxon>Bacteria</taxon>
        <taxon>Pseudomonadati</taxon>
        <taxon>Pseudomonadota</taxon>
        <taxon>Alphaproteobacteria</taxon>
        <taxon>Rickettsiales</taxon>
        <taxon>Rickettsiaceae</taxon>
        <taxon>Rickettsieae</taxon>
        <taxon>Candidatus Trichorickettsia</taxon>
    </lineage>
</organism>
<evidence type="ECO:0000259" key="2">
    <source>
        <dbReference type="Pfam" id="PF09992"/>
    </source>
</evidence>
<evidence type="ECO:0000313" key="4">
    <source>
        <dbReference type="Proteomes" id="UP001326613"/>
    </source>
</evidence>
<dbReference type="PANTHER" id="PTHR40446">
    <property type="entry name" value="N-ACETYLGLUCOSAMINE-1-PHOSPHODIESTER ALPHA-N-ACETYLGLUCOSAMINIDASE"/>
    <property type="match status" value="1"/>
</dbReference>
<accession>A0ABZ0UWX3</accession>
<dbReference type="Pfam" id="PF09992">
    <property type="entry name" value="NAGPA"/>
    <property type="match status" value="2"/>
</dbReference>
<dbReference type="RefSeq" id="WP_323737933.1">
    <property type="nucleotide sequence ID" value="NZ_CP112932.1"/>
</dbReference>
<feature type="chain" id="PRO_5045623959" evidence="1">
    <location>
        <begin position="22"/>
        <end position="406"/>
    </location>
</feature>
<dbReference type="InterPro" id="IPR018711">
    <property type="entry name" value="NAGPA"/>
</dbReference>
<dbReference type="GO" id="GO:0016798">
    <property type="term" value="F:hydrolase activity, acting on glycosyl bonds"/>
    <property type="evidence" value="ECO:0007669"/>
    <property type="project" value="UniProtKB-KW"/>
</dbReference>
<proteinExistence type="predicted"/>
<dbReference type="Proteomes" id="UP001326613">
    <property type="component" value="Chromosome"/>
</dbReference>
<keyword evidence="1" id="KW-0732">Signal</keyword>
<keyword evidence="3" id="KW-0326">Glycosidase</keyword>
<keyword evidence="4" id="KW-1185">Reference proteome</keyword>
<name>A0ABZ0UWX3_9RICK</name>
<keyword evidence="3" id="KW-0378">Hydrolase</keyword>
<evidence type="ECO:0000256" key="1">
    <source>
        <dbReference type="SAM" id="SignalP"/>
    </source>
</evidence>
<evidence type="ECO:0000313" key="3">
    <source>
        <dbReference type="EMBL" id="WPY01132.1"/>
    </source>
</evidence>